<gene>
    <name evidence="2" type="ORF">IE81DRAFT_234515</name>
</gene>
<name>A0A316VV18_9BASI</name>
<evidence type="ECO:0000313" key="3">
    <source>
        <dbReference type="Proteomes" id="UP000245783"/>
    </source>
</evidence>
<dbReference type="RefSeq" id="XP_025367433.1">
    <property type="nucleotide sequence ID" value="XM_025511160.1"/>
</dbReference>
<dbReference type="InParanoid" id="A0A316VV18"/>
<organism evidence="2 3">
    <name type="scientific">Ceraceosorus guamensis</name>
    <dbReference type="NCBI Taxonomy" id="1522189"/>
    <lineage>
        <taxon>Eukaryota</taxon>
        <taxon>Fungi</taxon>
        <taxon>Dikarya</taxon>
        <taxon>Basidiomycota</taxon>
        <taxon>Ustilaginomycotina</taxon>
        <taxon>Exobasidiomycetes</taxon>
        <taxon>Ceraceosorales</taxon>
        <taxon>Ceraceosoraceae</taxon>
        <taxon>Ceraceosorus</taxon>
    </lineage>
</organism>
<dbReference type="GeneID" id="37033030"/>
<dbReference type="AlphaFoldDB" id="A0A316VV18"/>
<dbReference type="OrthoDB" id="7492763at2759"/>
<sequence>MDAYPRMVQCRRSEKKESTERRRLRAACSDGYRITFARHPIACSTTAPHRTAPHRTAPHLAAAIQVGQRASACLANASIRLSTSLDHMQKRLFTSLLVVVLTVRRVGVCIAWRANGVLRSSFQPCSLTQHEWQL</sequence>
<reference evidence="2 3" key="1">
    <citation type="journal article" date="2018" name="Mol. Biol. Evol.">
        <title>Broad Genomic Sampling Reveals a Smut Pathogenic Ancestry of the Fungal Clade Ustilaginomycotina.</title>
        <authorList>
            <person name="Kijpornyongpan T."/>
            <person name="Mondo S.J."/>
            <person name="Barry K."/>
            <person name="Sandor L."/>
            <person name="Lee J."/>
            <person name="Lipzen A."/>
            <person name="Pangilinan J."/>
            <person name="LaButti K."/>
            <person name="Hainaut M."/>
            <person name="Henrissat B."/>
            <person name="Grigoriev I.V."/>
            <person name="Spatafora J.W."/>
            <person name="Aime M.C."/>
        </authorList>
    </citation>
    <scope>NUCLEOTIDE SEQUENCE [LARGE SCALE GENOMIC DNA]</scope>
    <source>
        <strain evidence="2 3">MCA 4658</strain>
    </source>
</reference>
<dbReference type="EMBL" id="KZ819423">
    <property type="protein sequence ID" value="PWN40273.1"/>
    <property type="molecule type" value="Genomic_DNA"/>
</dbReference>
<dbReference type="Proteomes" id="UP000245783">
    <property type="component" value="Unassembled WGS sequence"/>
</dbReference>
<keyword evidence="3" id="KW-1185">Reference proteome</keyword>
<evidence type="ECO:0000256" key="1">
    <source>
        <dbReference type="SAM" id="MobiDB-lite"/>
    </source>
</evidence>
<protein>
    <submittedName>
        <fullName evidence="2">Uncharacterized protein</fullName>
    </submittedName>
</protein>
<evidence type="ECO:0000313" key="2">
    <source>
        <dbReference type="EMBL" id="PWN40273.1"/>
    </source>
</evidence>
<accession>A0A316VV18</accession>
<feature type="compositionally biased region" description="Basic and acidic residues" evidence="1">
    <location>
        <begin position="11"/>
        <end position="21"/>
    </location>
</feature>
<feature type="region of interest" description="Disordered" evidence="1">
    <location>
        <begin position="1"/>
        <end position="22"/>
    </location>
</feature>
<proteinExistence type="predicted"/>